<sequence length="95" mass="10410">MIIVATASQCAPDRRTTLRSVCKSFQWLLYIPDRREIRGEGPVERLESSDPRAEDGTAYISSPSPVSPRTPASGRTHVPSKGCPGRTRTRPRGAC</sequence>
<proteinExistence type="predicted"/>
<evidence type="ECO:0000313" key="2">
    <source>
        <dbReference type="EMBL" id="QCS41599.1"/>
    </source>
</evidence>
<organism evidence="2 3">
    <name type="scientific">Natrinema versiforme</name>
    <dbReference type="NCBI Taxonomy" id="88724"/>
    <lineage>
        <taxon>Archaea</taxon>
        <taxon>Methanobacteriati</taxon>
        <taxon>Methanobacteriota</taxon>
        <taxon>Stenosarchaea group</taxon>
        <taxon>Halobacteria</taxon>
        <taxon>Halobacteriales</taxon>
        <taxon>Natrialbaceae</taxon>
        <taxon>Natrinema</taxon>
    </lineage>
</organism>
<dbReference type="Proteomes" id="UP000302218">
    <property type="component" value="Chromosome"/>
</dbReference>
<accession>A0A4V1FZ98</accession>
<evidence type="ECO:0000256" key="1">
    <source>
        <dbReference type="SAM" id="MobiDB-lite"/>
    </source>
</evidence>
<dbReference type="KEGG" id="nvr:FEJ81_04240"/>
<evidence type="ECO:0000313" key="3">
    <source>
        <dbReference type="Proteomes" id="UP000302218"/>
    </source>
</evidence>
<feature type="compositionally biased region" description="Basic and acidic residues" evidence="1">
    <location>
        <begin position="38"/>
        <end position="55"/>
    </location>
</feature>
<reference evidence="3" key="1">
    <citation type="submission" date="2019-05" db="EMBL/GenBank/DDBJ databases">
        <title>Genome sequence and methylation pattern of the halophilic Archaeon Natrinema versiforme BOL5-4.</title>
        <authorList>
            <person name="DasSarma P."/>
            <person name="Anton B.P."/>
            <person name="DasSarma S.L."/>
            <person name="Martinez F.L."/>
            <person name="Guzman D."/>
            <person name="Roberts R.J."/>
            <person name="DasSarma S."/>
        </authorList>
    </citation>
    <scope>NUCLEOTIDE SEQUENCE [LARGE SCALE GENOMIC DNA]</scope>
    <source>
        <strain evidence="3">BOL5-4</strain>
    </source>
</reference>
<gene>
    <name evidence="2" type="ORF">FEJ81_04240</name>
</gene>
<dbReference type="AlphaFoldDB" id="A0A4V1FZ98"/>
<dbReference type="EMBL" id="CP040330">
    <property type="protein sequence ID" value="QCS41599.1"/>
    <property type="molecule type" value="Genomic_DNA"/>
</dbReference>
<feature type="region of interest" description="Disordered" evidence="1">
    <location>
        <begin position="38"/>
        <end position="95"/>
    </location>
</feature>
<protein>
    <submittedName>
        <fullName evidence="2">Uncharacterized protein</fullName>
    </submittedName>
</protein>
<name>A0A4V1FZ98_9EURY</name>